<dbReference type="EMBL" id="BEYU01000005">
    <property type="protein sequence ID" value="GBG24389.1"/>
    <property type="molecule type" value="Genomic_DNA"/>
</dbReference>
<feature type="compositionally biased region" description="Basic and acidic residues" evidence="1">
    <location>
        <begin position="393"/>
        <end position="410"/>
    </location>
</feature>
<evidence type="ECO:0000313" key="3">
    <source>
        <dbReference type="EMBL" id="GBG24389.1"/>
    </source>
</evidence>
<evidence type="ECO:0000259" key="2">
    <source>
        <dbReference type="PROSITE" id="PS51471"/>
    </source>
</evidence>
<dbReference type="GO" id="GO:0032451">
    <property type="term" value="F:demethylase activity"/>
    <property type="evidence" value="ECO:0007669"/>
    <property type="project" value="TreeGrafter"/>
</dbReference>
<gene>
    <name evidence="3" type="ORF">FCC1311_006072</name>
</gene>
<feature type="region of interest" description="Disordered" evidence="1">
    <location>
        <begin position="369"/>
        <end position="410"/>
    </location>
</feature>
<reference evidence="3 4" key="1">
    <citation type="submission" date="2017-12" db="EMBL/GenBank/DDBJ databases">
        <title>Sequencing, de novo assembly and annotation of complete genome of a new Thraustochytrid species, strain FCC1311.</title>
        <authorList>
            <person name="Sedici K."/>
            <person name="Godart F."/>
            <person name="Aiese Cigliano R."/>
            <person name="Sanseverino W."/>
            <person name="Barakat M."/>
            <person name="Ortet P."/>
            <person name="Marechal E."/>
            <person name="Cagnac O."/>
            <person name="Amato A."/>
        </authorList>
    </citation>
    <scope>NUCLEOTIDE SEQUENCE [LARGE SCALE GENOMIC DNA]</scope>
</reference>
<keyword evidence="3" id="KW-0223">Dioxygenase</keyword>
<dbReference type="Proteomes" id="UP000241890">
    <property type="component" value="Unassembled WGS sequence"/>
</dbReference>
<keyword evidence="4" id="KW-1185">Reference proteome</keyword>
<dbReference type="PANTHER" id="PTHR12463:SF1">
    <property type="entry name" value="2-OXOGLUTARATE AND FE-DEPENDENT OXYGENASE FAMILY PROTEIN"/>
    <property type="match status" value="1"/>
</dbReference>
<feature type="compositionally biased region" description="Basic and acidic residues" evidence="1">
    <location>
        <begin position="378"/>
        <end position="387"/>
    </location>
</feature>
<feature type="domain" description="Fe2OG dioxygenase" evidence="2">
    <location>
        <begin position="244"/>
        <end position="348"/>
    </location>
</feature>
<organism evidence="3 4">
    <name type="scientific">Hondaea fermentalgiana</name>
    <dbReference type="NCBI Taxonomy" id="2315210"/>
    <lineage>
        <taxon>Eukaryota</taxon>
        <taxon>Sar</taxon>
        <taxon>Stramenopiles</taxon>
        <taxon>Bigyra</taxon>
        <taxon>Labyrinthulomycetes</taxon>
        <taxon>Thraustochytrida</taxon>
        <taxon>Thraustochytriidae</taxon>
        <taxon>Hondaea</taxon>
    </lineage>
</organism>
<dbReference type="PROSITE" id="PS51471">
    <property type="entry name" value="FE2OG_OXY"/>
    <property type="match status" value="1"/>
</dbReference>
<dbReference type="AlphaFoldDB" id="A0A2R5G246"/>
<dbReference type="InterPro" id="IPR027450">
    <property type="entry name" value="AlkB-like"/>
</dbReference>
<name>A0A2R5G246_9STRA</name>
<evidence type="ECO:0000313" key="4">
    <source>
        <dbReference type="Proteomes" id="UP000241890"/>
    </source>
</evidence>
<dbReference type="GO" id="GO:0051213">
    <property type="term" value="F:dioxygenase activity"/>
    <property type="evidence" value="ECO:0007669"/>
    <property type="project" value="UniProtKB-KW"/>
</dbReference>
<comment type="caution">
    <text evidence="3">The sequence shown here is derived from an EMBL/GenBank/DDBJ whole genome shotgun (WGS) entry which is preliminary data.</text>
</comment>
<dbReference type="InParanoid" id="A0A2R5G246"/>
<sequence>MTLVAVARVGPARKSKPQSEEEEACERRQSENEDELVAAELEHLLVQEKIVEVNAAMPQMKPLARGVVRISFADRNVGETAITKFHGRRDLLKSGRELLVQEIKAAGKKRGRDASAASSMTGNTDANTGASKVIDGAQSYREVDYVAGDLVQVPGLRLLENFVNANEEKELLSRIDEAWEVPVHRRQPKKRRVRHFGYKFDYGTRRCDASRQVGTFPEWLARIADRVRDAVREAGATRGLEAWDPEQVTANEYLPGQGIPPHVDTHSAFTDGLASLSLGAVSVMRFCPEGRREGVVDVLLPPRSLVIMTGEARYRFTHGILQRKSDPIKGCGIVPRETRVSLTFRMLKPTLECSPCPCPVMCDLSHTPEPVEVPSVSRSDDCSESAEKPTSTDLHRGQDDVTKKEKKEAL</sequence>
<dbReference type="PANTHER" id="PTHR12463">
    <property type="entry name" value="OXYGENASE-RELATED"/>
    <property type="match status" value="1"/>
</dbReference>
<dbReference type="Pfam" id="PF13532">
    <property type="entry name" value="2OG-FeII_Oxy_2"/>
    <property type="match status" value="1"/>
</dbReference>
<dbReference type="GO" id="GO:0070988">
    <property type="term" value="P:demethylation"/>
    <property type="evidence" value="ECO:0007669"/>
    <property type="project" value="InterPro"/>
</dbReference>
<dbReference type="OrthoDB" id="271595at2759"/>
<keyword evidence="3" id="KW-0560">Oxidoreductase</keyword>
<dbReference type="InterPro" id="IPR005123">
    <property type="entry name" value="Oxoglu/Fe-dep_dioxygenase_dom"/>
</dbReference>
<dbReference type="InterPro" id="IPR037151">
    <property type="entry name" value="AlkB-like_sf"/>
</dbReference>
<accession>A0A2R5G246</accession>
<evidence type="ECO:0000256" key="1">
    <source>
        <dbReference type="SAM" id="MobiDB-lite"/>
    </source>
</evidence>
<feature type="region of interest" description="Disordered" evidence="1">
    <location>
        <begin position="1"/>
        <end position="32"/>
    </location>
</feature>
<proteinExistence type="predicted"/>
<dbReference type="SUPFAM" id="SSF51197">
    <property type="entry name" value="Clavaminate synthase-like"/>
    <property type="match status" value="1"/>
</dbReference>
<dbReference type="InterPro" id="IPR032857">
    <property type="entry name" value="ALKBH4"/>
</dbReference>
<protein>
    <submittedName>
        <fullName evidence="3">Alpha-ketoglutarate-dependent dioxygenase alkB-like 6</fullName>
    </submittedName>
</protein>
<dbReference type="Gene3D" id="2.60.120.590">
    <property type="entry name" value="Alpha-ketoglutarate-dependent dioxygenase AlkB-like"/>
    <property type="match status" value="1"/>
</dbReference>